<dbReference type="Proteomes" id="UP000472260">
    <property type="component" value="Unassembled WGS sequence"/>
</dbReference>
<dbReference type="Gene3D" id="2.60.450.20">
    <property type="match status" value="1"/>
</dbReference>
<organism evidence="4 5">
    <name type="scientific">Sinocyclocheilus anshuiensis</name>
    <dbReference type="NCBI Taxonomy" id="1608454"/>
    <lineage>
        <taxon>Eukaryota</taxon>
        <taxon>Metazoa</taxon>
        <taxon>Chordata</taxon>
        <taxon>Craniata</taxon>
        <taxon>Vertebrata</taxon>
        <taxon>Euteleostomi</taxon>
        <taxon>Actinopterygii</taxon>
        <taxon>Neopterygii</taxon>
        <taxon>Teleostei</taxon>
        <taxon>Ostariophysi</taxon>
        <taxon>Cypriniformes</taxon>
        <taxon>Cyprinidae</taxon>
        <taxon>Cyprininae</taxon>
        <taxon>Sinocyclocheilus</taxon>
    </lineage>
</organism>
<comment type="similarity">
    <text evidence="1">Belongs to the TCP10 family.</text>
</comment>
<keyword evidence="2" id="KW-0812">Transmembrane</keyword>
<dbReference type="GO" id="GO:0005813">
    <property type="term" value="C:centrosome"/>
    <property type="evidence" value="ECO:0007669"/>
    <property type="project" value="TreeGrafter"/>
</dbReference>
<reference evidence="4" key="1">
    <citation type="submission" date="2025-08" db="UniProtKB">
        <authorList>
            <consortium name="Ensembl"/>
        </authorList>
    </citation>
    <scope>IDENTIFICATION</scope>
</reference>
<accession>A0A671MXN6</accession>
<proteinExistence type="inferred from homology"/>
<dbReference type="GO" id="GO:0060271">
    <property type="term" value="P:cilium assembly"/>
    <property type="evidence" value="ECO:0007669"/>
    <property type="project" value="TreeGrafter"/>
</dbReference>
<evidence type="ECO:0000313" key="4">
    <source>
        <dbReference type="Ensembl" id="ENSSANP00000038310.1"/>
    </source>
</evidence>
<dbReference type="InterPro" id="IPR047002">
    <property type="entry name" value="Tcp10_C_sf"/>
</dbReference>
<evidence type="ECO:0000256" key="2">
    <source>
        <dbReference type="SAM" id="Phobius"/>
    </source>
</evidence>
<keyword evidence="2" id="KW-0472">Membrane</keyword>
<sequence>MLRQHTQLIHLDWRLYSFQTTKEKNIILMVQGKYPSQMARLRFFTPMVERRAFFQMELLSRYHSKINVCLSCLFVSFLLLIYSLTHCFHRHGEKMVEFANGQREIHTSQYKRRMYPDGTVKTVYTNGRQETKFSSGRVCIKNNEGIIIMDKK</sequence>
<keyword evidence="5" id="KW-1185">Reference proteome</keyword>
<dbReference type="AlphaFoldDB" id="A0A671MXN6"/>
<dbReference type="Pfam" id="PF07202">
    <property type="entry name" value="Tcp10_C"/>
    <property type="match status" value="1"/>
</dbReference>
<protein>
    <recommendedName>
        <fullName evidence="3">Centromere protein J C-terminal domain-containing protein</fullName>
    </recommendedName>
</protein>
<dbReference type="GO" id="GO:0005814">
    <property type="term" value="C:centriole"/>
    <property type="evidence" value="ECO:0007669"/>
    <property type="project" value="TreeGrafter"/>
</dbReference>
<dbReference type="GO" id="GO:0061511">
    <property type="term" value="P:centriole elongation"/>
    <property type="evidence" value="ECO:0007669"/>
    <property type="project" value="TreeGrafter"/>
</dbReference>
<reference evidence="4" key="2">
    <citation type="submission" date="2025-09" db="UniProtKB">
        <authorList>
            <consortium name="Ensembl"/>
        </authorList>
    </citation>
    <scope>IDENTIFICATION</scope>
</reference>
<feature type="transmembrane region" description="Helical" evidence="2">
    <location>
        <begin position="66"/>
        <end position="85"/>
    </location>
</feature>
<evidence type="ECO:0000259" key="3">
    <source>
        <dbReference type="Pfam" id="PF07202"/>
    </source>
</evidence>
<dbReference type="GO" id="GO:0015631">
    <property type="term" value="F:tubulin binding"/>
    <property type="evidence" value="ECO:0007669"/>
    <property type="project" value="TreeGrafter"/>
</dbReference>
<feature type="domain" description="Centromere protein J C-terminal" evidence="3">
    <location>
        <begin position="110"/>
        <end position="138"/>
    </location>
</feature>
<dbReference type="PANTHER" id="PTHR10331">
    <property type="entry name" value="T COMPLEX PROTEIN 10"/>
    <property type="match status" value="1"/>
</dbReference>
<name>A0A671MXN6_9TELE</name>
<dbReference type="InterPro" id="IPR009852">
    <property type="entry name" value="CENPJ_C_dom"/>
</dbReference>
<evidence type="ECO:0000256" key="1">
    <source>
        <dbReference type="ARBA" id="ARBA00005627"/>
    </source>
</evidence>
<evidence type="ECO:0000313" key="5">
    <source>
        <dbReference type="Proteomes" id="UP000472260"/>
    </source>
</evidence>
<dbReference type="InterPro" id="IPR026581">
    <property type="entry name" value="TCP10L/CENPJ"/>
</dbReference>
<dbReference type="Ensembl" id="ENSSANT00000040771.1">
    <property type="protein sequence ID" value="ENSSANP00000038310.1"/>
    <property type="gene ID" value="ENSSANG00000019509.1"/>
</dbReference>
<dbReference type="PANTHER" id="PTHR10331:SF28">
    <property type="entry name" value="CENTROMERE PROTEIN J-LIKE"/>
    <property type="match status" value="1"/>
</dbReference>
<keyword evidence="2" id="KW-1133">Transmembrane helix</keyword>